<evidence type="ECO:0000313" key="7">
    <source>
        <dbReference type="Proteomes" id="UP000662873"/>
    </source>
</evidence>
<dbReference type="InterPro" id="IPR012902">
    <property type="entry name" value="N_methyl_site"/>
</dbReference>
<evidence type="ECO:0000256" key="1">
    <source>
        <dbReference type="ARBA" id="ARBA00004167"/>
    </source>
</evidence>
<evidence type="ECO:0000256" key="5">
    <source>
        <dbReference type="ARBA" id="ARBA00023136"/>
    </source>
</evidence>
<reference evidence="6" key="1">
    <citation type="journal article" name="DNA Res.">
        <title>The physiological potential of anammox bacteria as revealed by their core genome structure.</title>
        <authorList>
            <person name="Okubo T."/>
            <person name="Toyoda A."/>
            <person name="Fukuhara K."/>
            <person name="Uchiyama I."/>
            <person name="Harigaya Y."/>
            <person name="Kuroiwa M."/>
            <person name="Suzuki T."/>
            <person name="Murakami Y."/>
            <person name="Suwa Y."/>
            <person name="Takami H."/>
        </authorList>
    </citation>
    <scope>NUCLEOTIDE SEQUENCE</scope>
    <source>
        <strain evidence="6">317325-2</strain>
    </source>
</reference>
<dbReference type="InterPro" id="IPR000983">
    <property type="entry name" value="Bac_GSPG_pilin"/>
</dbReference>
<dbReference type="KEGG" id="npy:NPRO_19500"/>
<dbReference type="PRINTS" id="PR00813">
    <property type="entry name" value="BCTERIALGSPG"/>
</dbReference>
<dbReference type="EMBL" id="AP021858">
    <property type="protein sequence ID" value="BBO24355.1"/>
    <property type="molecule type" value="Genomic_DNA"/>
</dbReference>
<accession>A0A809RIM8</accession>
<evidence type="ECO:0000256" key="3">
    <source>
        <dbReference type="ARBA" id="ARBA00022692"/>
    </source>
</evidence>
<dbReference type="Pfam" id="PF07963">
    <property type="entry name" value="N_methyl"/>
    <property type="match status" value="1"/>
</dbReference>
<dbReference type="Proteomes" id="UP000662873">
    <property type="component" value="Chromosome"/>
</dbReference>
<sequence>MKRHAFTLIELLVVIAIIAILAAILFPAFAQAKVSAKRTTNVSNLRQIGMGVVMYVTDNDGAYPMMSSPSNQVPRTRWPDHIYTYVKNEPIFTSPLAPDEMKGKSFAHNPSVKYGGYGYNYQYFGNSRIPWSATESSIEAPAQTLIISDTRGVRNGDLLTAGEYTVDPPLPSLRGSGKPSGYYGGGSECGPGPEGCRSGPGIWYAGKTCLTYADGHAGVKDPKALDDFDGNGAKDNGWFNGRADASVF</sequence>
<dbReference type="SUPFAM" id="SSF54523">
    <property type="entry name" value="Pili subunits"/>
    <property type="match status" value="1"/>
</dbReference>
<dbReference type="GO" id="GO:0016020">
    <property type="term" value="C:membrane"/>
    <property type="evidence" value="ECO:0007669"/>
    <property type="project" value="UniProtKB-SubCell"/>
</dbReference>
<dbReference type="NCBIfam" id="TIGR02532">
    <property type="entry name" value="IV_pilin_GFxxxE"/>
    <property type="match status" value="1"/>
</dbReference>
<keyword evidence="2" id="KW-0488">Methylation</keyword>
<proteinExistence type="predicted"/>
<organism evidence="6 7">
    <name type="scientific">Candidatus Nitrosymbiomonas proteolyticus</name>
    <dbReference type="NCBI Taxonomy" id="2608984"/>
    <lineage>
        <taxon>Bacteria</taxon>
        <taxon>Bacillati</taxon>
        <taxon>Armatimonadota</taxon>
        <taxon>Armatimonadota incertae sedis</taxon>
        <taxon>Candidatus Nitrosymbiomonas</taxon>
    </lineage>
</organism>
<dbReference type="GO" id="GO:0015627">
    <property type="term" value="C:type II protein secretion system complex"/>
    <property type="evidence" value="ECO:0007669"/>
    <property type="project" value="InterPro"/>
</dbReference>
<dbReference type="GO" id="GO:0015628">
    <property type="term" value="P:protein secretion by the type II secretion system"/>
    <property type="evidence" value="ECO:0007669"/>
    <property type="project" value="InterPro"/>
</dbReference>
<dbReference type="InterPro" id="IPR045584">
    <property type="entry name" value="Pilin-like"/>
</dbReference>
<dbReference type="PANTHER" id="PTHR30093:SF44">
    <property type="entry name" value="TYPE II SECRETION SYSTEM CORE PROTEIN G"/>
    <property type="match status" value="1"/>
</dbReference>
<keyword evidence="3" id="KW-0812">Transmembrane</keyword>
<dbReference type="Gene3D" id="3.30.700.10">
    <property type="entry name" value="Glycoprotein, Type 4 Pilin"/>
    <property type="match status" value="1"/>
</dbReference>
<evidence type="ECO:0000256" key="2">
    <source>
        <dbReference type="ARBA" id="ARBA00022481"/>
    </source>
</evidence>
<evidence type="ECO:0008006" key="8">
    <source>
        <dbReference type="Google" id="ProtNLM"/>
    </source>
</evidence>
<evidence type="ECO:0000256" key="4">
    <source>
        <dbReference type="ARBA" id="ARBA00022989"/>
    </source>
</evidence>
<comment type="subcellular location">
    <subcellularLocation>
        <location evidence="1">Membrane</location>
        <topology evidence="1">Single-pass membrane protein</topology>
    </subcellularLocation>
</comment>
<evidence type="ECO:0000313" key="6">
    <source>
        <dbReference type="EMBL" id="BBO24355.1"/>
    </source>
</evidence>
<gene>
    <name evidence="6" type="ORF">NPRO_19500</name>
</gene>
<keyword evidence="4" id="KW-1133">Transmembrane helix</keyword>
<dbReference type="PANTHER" id="PTHR30093">
    <property type="entry name" value="GENERAL SECRETION PATHWAY PROTEIN G"/>
    <property type="match status" value="1"/>
</dbReference>
<dbReference type="AlphaFoldDB" id="A0A809RIM8"/>
<protein>
    <recommendedName>
        <fullName evidence="8">Prepilin-type N-terminal cleavage/methylation domain-containing protein</fullName>
    </recommendedName>
</protein>
<keyword evidence="5" id="KW-0472">Membrane</keyword>
<name>A0A809RIM8_9BACT</name>